<dbReference type="AlphaFoldDB" id="A0A2A7DE94"/>
<sequence>MPFELHPLFFYYNFFVEILKLKRQDSNFQTEYHRNRASTELFTNTEMEIEKALPYFYVKKDLLPEGNNMSYPKLEIIFSVSKD</sequence>
<comment type="caution">
    <text evidence="1">The sequence shown here is derived from an EMBL/GenBank/DDBJ whole genome shotgun (WGS) entry which is preliminary data.</text>
</comment>
<gene>
    <name evidence="1" type="ORF">CON16_03435</name>
</gene>
<protein>
    <submittedName>
        <fullName evidence="1">Uncharacterized protein</fullName>
    </submittedName>
</protein>
<dbReference type="EMBL" id="NVLX01000004">
    <property type="protein sequence ID" value="PDZ18293.1"/>
    <property type="molecule type" value="Genomic_DNA"/>
</dbReference>
<accession>A0A2A7DE94</accession>
<reference evidence="1 2" key="1">
    <citation type="submission" date="2017-09" db="EMBL/GenBank/DDBJ databases">
        <title>Large-scale bioinformatics analysis of Bacillus genomes uncovers conserved roles of natural products in bacterial physiology.</title>
        <authorList>
            <consortium name="Agbiome Team Llc"/>
            <person name="Bleich R.M."/>
            <person name="Grubbs K.J."/>
            <person name="Santa Maria K.C."/>
            <person name="Allen S.E."/>
            <person name="Farag S."/>
            <person name="Shank E.A."/>
            <person name="Bowers A."/>
        </authorList>
    </citation>
    <scope>NUCLEOTIDE SEQUENCE [LARGE SCALE GENOMIC DNA]</scope>
    <source>
        <strain evidence="1 2">AFS095574</strain>
    </source>
</reference>
<proteinExistence type="predicted"/>
<organism evidence="1 2">
    <name type="scientific">Bacillus anthracis</name>
    <name type="common">anthrax bacterium</name>
    <dbReference type="NCBI Taxonomy" id="1392"/>
    <lineage>
        <taxon>Bacteria</taxon>
        <taxon>Bacillati</taxon>
        <taxon>Bacillota</taxon>
        <taxon>Bacilli</taxon>
        <taxon>Bacillales</taxon>
        <taxon>Bacillaceae</taxon>
        <taxon>Bacillus</taxon>
        <taxon>Bacillus cereus group</taxon>
    </lineage>
</organism>
<evidence type="ECO:0000313" key="1">
    <source>
        <dbReference type="EMBL" id="PDZ18293.1"/>
    </source>
</evidence>
<evidence type="ECO:0000313" key="2">
    <source>
        <dbReference type="Proteomes" id="UP000220192"/>
    </source>
</evidence>
<dbReference type="Proteomes" id="UP000220192">
    <property type="component" value="Unassembled WGS sequence"/>
</dbReference>
<name>A0A2A7DE94_BACAN</name>